<reference evidence="6 8" key="2">
    <citation type="journal article" date="2017" name="BMC Genomics">
        <title>Genomic analysis of methanogenic archaea reveals a shift towards energy conservation.</title>
        <authorList>
            <person name="Gilmore S.P."/>
            <person name="Henske J.K."/>
            <person name="Sexton J.A."/>
            <person name="Solomon K.V."/>
            <person name="Seppala S."/>
            <person name="Yoo J.I."/>
            <person name="Huyett L.M."/>
            <person name="Pressman A."/>
            <person name="Cogan J.Z."/>
            <person name="Kivenson V."/>
            <person name="Peng X."/>
            <person name="Tan Y."/>
            <person name="Valentine D.L."/>
            <person name="O'Malley M.A."/>
        </authorList>
    </citation>
    <scope>NUCLEOTIDE SEQUENCE [LARGE SCALE GENOMIC DNA]</scope>
    <source>
        <strain evidence="6 8">1R-7</strain>
    </source>
</reference>
<dbReference type="RefSeq" id="WP_095608409.1">
    <property type="nucleotide sequence ID" value="NZ_LMVN01000011.1"/>
</dbReference>
<dbReference type="OrthoDB" id="371936at2157"/>
<keyword evidence="2" id="KW-0479">Metal-binding</keyword>
<evidence type="ECO:0000256" key="4">
    <source>
        <dbReference type="ARBA" id="ARBA00023014"/>
    </source>
</evidence>
<keyword evidence="7" id="KW-0456">Lyase</keyword>
<dbReference type="SFLD" id="SFLDS00029">
    <property type="entry name" value="Radical_SAM"/>
    <property type="match status" value="1"/>
</dbReference>
<keyword evidence="7" id="KW-0670">Pyruvate</keyword>
<evidence type="ECO:0000259" key="5">
    <source>
        <dbReference type="PROSITE" id="PS51918"/>
    </source>
</evidence>
<dbReference type="Proteomes" id="UP000217528">
    <property type="component" value="Unassembled WGS sequence"/>
</dbReference>
<dbReference type="InterPro" id="IPR050377">
    <property type="entry name" value="Radical_SAM_PqqE_MftC-like"/>
</dbReference>
<dbReference type="NCBIfam" id="TIGR02495">
    <property type="entry name" value="NrdG2"/>
    <property type="match status" value="1"/>
</dbReference>
<dbReference type="PANTHER" id="PTHR11228:SF27">
    <property type="entry name" value="GLYCYL-RADICAL ENZYME ACTIVATING ENZYME MJ1227-RELATED"/>
    <property type="match status" value="1"/>
</dbReference>
<evidence type="ECO:0000256" key="2">
    <source>
        <dbReference type="ARBA" id="ARBA00022723"/>
    </source>
</evidence>
<dbReference type="Gene3D" id="3.20.20.70">
    <property type="entry name" value="Aldolase class I"/>
    <property type="match status" value="1"/>
</dbReference>
<evidence type="ECO:0000256" key="3">
    <source>
        <dbReference type="ARBA" id="ARBA00023004"/>
    </source>
</evidence>
<dbReference type="PANTHER" id="PTHR11228">
    <property type="entry name" value="RADICAL SAM DOMAIN PROTEIN"/>
    <property type="match status" value="1"/>
</dbReference>
<keyword evidence="4" id="KW-0411">Iron-sulfur</keyword>
<organism evidence="6 8">
    <name type="scientific">Methanosphaera cuniculi</name>
    <dbReference type="NCBI Taxonomy" id="1077256"/>
    <lineage>
        <taxon>Archaea</taxon>
        <taxon>Methanobacteriati</taxon>
        <taxon>Methanobacteriota</taxon>
        <taxon>Methanomada group</taxon>
        <taxon>Methanobacteria</taxon>
        <taxon>Methanobacteriales</taxon>
        <taxon>Methanobacteriaceae</taxon>
        <taxon>Methanosphaera</taxon>
    </lineage>
</organism>
<dbReference type="InterPro" id="IPR058240">
    <property type="entry name" value="rSAM_sf"/>
</dbReference>
<dbReference type="GO" id="GO:0051536">
    <property type="term" value="F:iron-sulfur cluster binding"/>
    <property type="evidence" value="ECO:0007669"/>
    <property type="project" value="UniProtKB-KW"/>
</dbReference>
<dbReference type="InterPro" id="IPR007197">
    <property type="entry name" value="rSAM"/>
</dbReference>
<dbReference type="SUPFAM" id="SSF102114">
    <property type="entry name" value="Radical SAM enzymes"/>
    <property type="match status" value="1"/>
</dbReference>
<dbReference type="Proteomes" id="UP000246004">
    <property type="component" value="Unassembled WGS sequence"/>
</dbReference>
<gene>
    <name evidence="7" type="primary">pflA_1</name>
    <name evidence="6" type="ORF">ASJ82_07560</name>
    <name evidence="7" type="ORF">MSCUN_10910</name>
</gene>
<evidence type="ECO:0000313" key="7">
    <source>
        <dbReference type="EMBL" id="PWL08160.1"/>
    </source>
</evidence>
<dbReference type="EC" id="1.97.1.4" evidence="7"/>
<dbReference type="InterPro" id="IPR013785">
    <property type="entry name" value="Aldolase_TIM"/>
</dbReference>
<dbReference type="CDD" id="cd01335">
    <property type="entry name" value="Radical_SAM"/>
    <property type="match status" value="1"/>
</dbReference>
<sequence>MYIETTYSALDYPGCMSLDIFFYGCDLRCKYCHNPELLQYHNITNLETLFKMIDENHDFFDAIVFTGGESLLHNQTILKIIKYTKKYNLRYKLDTNGLHPRRLRTIIKYLDYVALDVKAPLDKYYKITNRVPAYTCNKILETMRIIQKHGVFLECRTTYTSRLLSPEDVGEIMKSITCDQYTLQQYRNDVVYDVSIINAPSPNPYELEQILRKYNKDKKYTTYTKTSQLGVKKIL</sequence>
<keyword evidence="8" id="KW-1185">Reference proteome</keyword>
<dbReference type="SFLD" id="SFLDG01094">
    <property type="entry name" value="Uncharacterised_Radical_SAM_Su"/>
    <property type="match status" value="1"/>
</dbReference>
<comment type="caution">
    <text evidence="6">The sequence shown here is derived from an EMBL/GenBank/DDBJ whole genome shotgun (WGS) entry which is preliminary data.</text>
</comment>
<dbReference type="InterPro" id="IPR012840">
    <property type="entry name" value="NrdG2"/>
</dbReference>
<proteinExistence type="predicted"/>
<dbReference type="EMBL" id="LMVN01000011">
    <property type="protein sequence ID" value="PAV07524.1"/>
    <property type="molecule type" value="Genomic_DNA"/>
</dbReference>
<evidence type="ECO:0000313" key="9">
    <source>
        <dbReference type="Proteomes" id="UP000246004"/>
    </source>
</evidence>
<evidence type="ECO:0000256" key="1">
    <source>
        <dbReference type="ARBA" id="ARBA00022691"/>
    </source>
</evidence>
<reference evidence="7 9" key="1">
    <citation type="submission" date="2016-04" db="EMBL/GenBank/DDBJ databases">
        <title>Genome sequence of Methanosphaera cuniculi DSM 4103.</title>
        <authorList>
            <person name="Poehlein A."/>
            <person name="Seedorf H."/>
            <person name="Daniel R."/>
        </authorList>
    </citation>
    <scope>NUCLEOTIDE SEQUENCE [LARGE SCALE GENOMIC DNA]</scope>
    <source>
        <strain evidence="7 9">DSM 4103</strain>
    </source>
</reference>
<accession>A0A2A2HE41</accession>
<keyword evidence="1" id="KW-0949">S-adenosyl-L-methionine</keyword>
<keyword evidence="3" id="KW-0408">Iron</keyword>
<dbReference type="GO" id="GO:0046872">
    <property type="term" value="F:metal ion binding"/>
    <property type="evidence" value="ECO:0007669"/>
    <property type="project" value="UniProtKB-KW"/>
</dbReference>
<dbReference type="AlphaFoldDB" id="A0A2A2HE41"/>
<dbReference type="Pfam" id="PF04055">
    <property type="entry name" value="Radical_SAM"/>
    <property type="match status" value="1"/>
</dbReference>
<evidence type="ECO:0000313" key="8">
    <source>
        <dbReference type="Proteomes" id="UP000217528"/>
    </source>
</evidence>
<dbReference type="EMBL" id="LWMS01000031">
    <property type="protein sequence ID" value="PWL08160.1"/>
    <property type="molecule type" value="Genomic_DNA"/>
</dbReference>
<dbReference type="PROSITE" id="PS51918">
    <property type="entry name" value="RADICAL_SAM"/>
    <property type="match status" value="1"/>
</dbReference>
<evidence type="ECO:0000313" key="6">
    <source>
        <dbReference type="EMBL" id="PAV07524.1"/>
    </source>
</evidence>
<name>A0A2A2HE41_9EURY</name>
<dbReference type="SFLD" id="SFLDG01067">
    <property type="entry name" value="SPASM/twitch_domain_containing"/>
    <property type="match status" value="1"/>
</dbReference>
<dbReference type="GO" id="GO:0016829">
    <property type="term" value="F:lyase activity"/>
    <property type="evidence" value="ECO:0007669"/>
    <property type="project" value="UniProtKB-KW"/>
</dbReference>
<protein>
    <submittedName>
        <fullName evidence="7">Pyruvate formate-lyase 1-activating enzyme</fullName>
        <ecNumber evidence="7">1.97.1.4</ecNumber>
    </submittedName>
</protein>
<keyword evidence="7" id="KW-0560">Oxidoreductase</keyword>
<feature type="domain" description="Radical SAM core" evidence="5">
    <location>
        <begin position="10"/>
        <end position="217"/>
    </location>
</feature>
<dbReference type="GO" id="GO:0043365">
    <property type="term" value="F:[formate-C-acetyltransferase]-activating enzyme activity"/>
    <property type="evidence" value="ECO:0007669"/>
    <property type="project" value="UniProtKB-EC"/>
</dbReference>